<dbReference type="InterPro" id="IPR001544">
    <property type="entry name" value="Aminotrans_IV"/>
</dbReference>
<dbReference type="Proteomes" id="UP000246073">
    <property type="component" value="Unassembled WGS sequence"/>
</dbReference>
<keyword evidence="10" id="KW-0028">Amino-acid biosynthesis</keyword>
<dbReference type="GO" id="GO:0005829">
    <property type="term" value="C:cytosol"/>
    <property type="evidence" value="ECO:0007669"/>
    <property type="project" value="TreeGrafter"/>
</dbReference>
<evidence type="ECO:0000256" key="12">
    <source>
        <dbReference type="ARBA" id="ARBA00048798"/>
    </source>
</evidence>
<gene>
    <name evidence="14" type="ORF">OHAE_3407</name>
</gene>
<dbReference type="CDD" id="cd01558">
    <property type="entry name" value="D-AAT_like"/>
    <property type="match status" value="1"/>
</dbReference>
<dbReference type="GO" id="GO:0052655">
    <property type="term" value="F:L-valine-2-oxoglutarate transaminase activity"/>
    <property type="evidence" value="ECO:0007669"/>
    <property type="project" value="RHEA"/>
</dbReference>
<dbReference type="GO" id="GO:0052654">
    <property type="term" value="F:L-leucine-2-oxoglutarate transaminase activity"/>
    <property type="evidence" value="ECO:0007669"/>
    <property type="project" value="RHEA"/>
</dbReference>
<evidence type="ECO:0000256" key="8">
    <source>
        <dbReference type="ARBA" id="ARBA00014472"/>
    </source>
</evidence>
<comment type="function">
    <text evidence="2">Acts on leucine, isoleucine and valine.</text>
</comment>
<dbReference type="RefSeq" id="WP_109367392.1">
    <property type="nucleotide sequence ID" value="NZ_OOFM01000004.1"/>
</dbReference>
<dbReference type="PANTHER" id="PTHR42743:SF11">
    <property type="entry name" value="AMINODEOXYCHORISMATE LYASE"/>
    <property type="match status" value="1"/>
</dbReference>
<comment type="pathway">
    <text evidence="3">Amino-acid biosynthesis; L-isoleucine biosynthesis; L-isoleucine from 2-oxobutanoate: step 4/4.</text>
</comment>
<evidence type="ECO:0000313" key="14">
    <source>
        <dbReference type="EMBL" id="SPL63475.1"/>
    </source>
</evidence>
<dbReference type="InterPro" id="IPR043131">
    <property type="entry name" value="BCAT-like_N"/>
</dbReference>
<keyword evidence="10" id="KW-0100">Branched-chain amino acid biosynthesis</keyword>
<dbReference type="GO" id="GO:0052656">
    <property type="term" value="F:L-isoleucine-2-oxoglutarate transaminase activity"/>
    <property type="evidence" value="ECO:0007669"/>
    <property type="project" value="RHEA"/>
</dbReference>
<dbReference type="Gene3D" id="3.20.10.10">
    <property type="entry name" value="D-amino Acid Aminotransferase, subunit A, domain 2"/>
    <property type="match status" value="1"/>
</dbReference>
<organism evidence="14 15">
    <name type="scientific">Ochrobactrum soli</name>
    <dbReference type="NCBI Taxonomy" id="2448455"/>
    <lineage>
        <taxon>Bacteria</taxon>
        <taxon>Pseudomonadati</taxon>
        <taxon>Pseudomonadota</taxon>
        <taxon>Alphaproteobacteria</taxon>
        <taxon>Hyphomicrobiales</taxon>
        <taxon>Brucellaceae</taxon>
        <taxon>Brucella/Ochrobactrum group</taxon>
        <taxon>Ochrobactrum</taxon>
    </lineage>
</organism>
<dbReference type="PANTHER" id="PTHR42743">
    <property type="entry name" value="AMINO-ACID AMINOTRANSFERASE"/>
    <property type="match status" value="1"/>
</dbReference>
<evidence type="ECO:0000256" key="9">
    <source>
        <dbReference type="ARBA" id="ARBA00022898"/>
    </source>
</evidence>
<comment type="catalytic activity">
    <reaction evidence="11">
        <text>L-valine + 2-oxoglutarate = 3-methyl-2-oxobutanoate + L-glutamate</text>
        <dbReference type="Rhea" id="RHEA:24813"/>
        <dbReference type="ChEBI" id="CHEBI:11851"/>
        <dbReference type="ChEBI" id="CHEBI:16810"/>
        <dbReference type="ChEBI" id="CHEBI:29985"/>
        <dbReference type="ChEBI" id="CHEBI:57762"/>
        <dbReference type="EC" id="2.6.1.42"/>
    </reaction>
</comment>
<evidence type="ECO:0000256" key="5">
    <source>
        <dbReference type="ARBA" id="ARBA00005072"/>
    </source>
</evidence>
<keyword evidence="14" id="KW-0032">Aminotransferase</keyword>
<comment type="catalytic activity">
    <reaction evidence="12">
        <text>L-isoleucine + 2-oxoglutarate = (S)-3-methyl-2-oxopentanoate + L-glutamate</text>
        <dbReference type="Rhea" id="RHEA:24801"/>
        <dbReference type="ChEBI" id="CHEBI:16810"/>
        <dbReference type="ChEBI" id="CHEBI:29985"/>
        <dbReference type="ChEBI" id="CHEBI:35146"/>
        <dbReference type="ChEBI" id="CHEBI:58045"/>
        <dbReference type="EC" id="2.6.1.42"/>
    </reaction>
</comment>
<comment type="pathway">
    <text evidence="4">Amino-acid biosynthesis; L-valine biosynthesis; L-valine from pyruvate: step 4/4.</text>
</comment>
<evidence type="ECO:0000256" key="6">
    <source>
        <dbReference type="ARBA" id="ARBA00009320"/>
    </source>
</evidence>
<dbReference type="GO" id="GO:0009082">
    <property type="term" value="P:branched-chain amino acid biosynthetic process"/>
    <property type="evidence" value="ECO:0007669"/>
    <property type="project" value="UniProtKB-KW"/>
</dbReference>
<sequence length="287" mass="31888">MARVIYVNGAFVDESDAKVSVFDRGFLFGDGIYEVSAVIDGRLVDNDLHLARLERSVKEIDIALPVSLDDIRKAQIELIRRNTLREGVVYMQVTRGEADRDFVYADDIKPNLVMFTQAKNLANAPSVLHGVRVDVTPDTRWARRDIKTVMLLAQVMAKKQAKSKGFHEVWLVEDGFVTEGASSTAFIISHDNVLVTRPNSHSILPGCTRRAVLKIAEEQNLTIEERLFTVDEAKAAKEAFLTSASSFVTPIIGIQDHTIGDGKPGPHTRRLQEIYMDLARTGAEAVL</sequence>
<evidence type="ECO:0000256" key="1">
    <source>
        <dbReference type="ARBA" id="ARBA00001933"/>
    </source>
</evidence>
<dbReference type="InterPro" id="IPR043132">
    <property type="entry name" value="BCAT-like_C"/>
</dbReference>
<protein>
    <recommendedName>
        <fullName evidence="8">Probable branched-chain-amino-acid aminotransferase</fullName>
        <ecNumber evidence="7">2.6.1.42</ecNumber>
    </recommendedName>
</protein>
<evidence type="ECO:0000256" key="7">
    <source>
        <dbReference type="ARBA" id="ARBA00013053"/>
    </source>
</evidence>
<dbReference type="GO" id="GO:0008652">
    <property type="term" value="P:amino acid biosynthetic process"/>
    <property type="evidence" value="ECO:0007669"/>
    <property type="project" value="UniProtKB-ARBA"/>
</dbReference>
<proteinExistence type="inferred from homology"/>
<comment type="similarity">
    <text evidence="6">Belongs to the class-IV pyridoxal-phosphate-dependent aminotransferase family.</text>
</comment>
<dbReference type="EC" id="2.6.1.42" evidence="7"/>
<comment type="pathway">
    <text evidence="5">Amino-acid biosynthesis; L-leucine biosynthesis; L-leucine from 3-methyl-2-oxobutanoate: step 4/4.</text>
</comment>
<evidence type="ECO:0000256" key="10">
    <source>
        <dbReference type="ARBA" id="ARBA00023304"/>
    </source>
</evidence>
<evidence type="ECO:0000256" key="4">
    <source>
        <dbReference type="ARBA" id="ARBA00004931"/>
    </source>
</evidence>
<evidence type="ECO:0000256" key="3">
    <source>
        <dbReference type="ARBA" id="ARBA00004824"/>
    </source>
</evidence>
<dbReference type="EMBL" id="OOFM01000004">
    <property type="protein sequence ID" value="SPL63475.1"/>
    <property type="molecule type" value="Genomic_DNA"/>
</dbReference>
<name>A0A2P9HH99_9HYPH</name>
<evidence type="ECO:0000256" key="11">
    <source>
        <dbReference type="ARBA" id="ARBA00048212"/>
    </source>
</evidence>
<reference evidence="15" key="1">
    <citation type="submission" date="2017-12" db="EMBL/GenBank/DDBJ databases">
        <authorList>
            <person name="Diaz M."/>
        </authorList>
    </citation>
    <scope>NUCLEOTIDE SEQUENCE [LARGE SCALE GENOMIC DNA]</scope>
    <source>
        <strain evidence="15">FI11154</strain>
    </source>
</reference>
<keyword evidence="14" id="KW-0808">Transferase</keyword>
<dbReference type="InterPro" id="IPR050571">
    <property type="entry name" value="Class-IV_PLP-Dep_Aminotrnsfr"/>
</dbReference>
<dbReference type="Pfam" id="PF01063">
    <property type="entry name" value="Aminotran_4"/>
    <property type="match status" value="1"/>
</dbReference>
<dbReference type="NCBIfam" id="NF005209">
    <property type="entry name" value="PRK06680.1"/>
    <property type="match status" value="1"/>
</dbReference>
<dbReference type="Gene3D" id="3.30.470.10">
    <property type="match status" value="1"/>
</dbReference>
<dbReference type="FunFam" id="3.20.10.10:FF:000002">
    <property type="entry name" value="D-alanine aminotransferase"/>
    <property type="match status" value="1"/>
</dbReference>
<comment type="cofactor">
    <cofactor evidence="1">
        <name>pyridoxal 5'-phosphate</name>
        <dbReference type="ChEBI" id="CHEBI:597326"/>
    </cofactor>
</comment>
<dbReference type="SUPFAM" id="SSF56752">
    <property type="entry name" value="D-aminoacid aminotransferase-like PLP-dependent enzymes"/>
    <property type="match status" value="1"/>
</dbReference>
<evidence type="ECO:0000256" key="2">
    <source>
        <dbReference type="ARBA" id="ARBA00003109"/>
    </source>
</evidence>
<keyword evidence="9" id="KW-0663">Pyridoxal phosphate</keyword>
<evidence type="ECO:0000313" key="15">
    <source>
        <dbReference type="Proteomes" id="UP000246073"/>
    </source>
</evidence>
<comment type="catalytic activity">
    <reaction evidence="13">
        <text>L-leucine + 2-oxoglutarate = 4-methyl-2-oxopentanoate + L-glutamate</text>
        <dbReference type="Rhea" id="RHEA:18321"/>
        <dbReference type="ChEBI" id="CHEBI:16810"/>
        <dbReference type="ChEBI" id="CHEBI:17865"/>
        <dbReference type="ChEBI" id="CHEBI:29985"/>
        <dbReference type="ChEBI" id="CHEBI:57427"/>
        <dbReference type="EC" id="2.6.1.42"/>
    </reaction>
</comment>
<dbReference type="InterPro" id="IPR036038">
    <property type="entry name" value="Aminotransferase-like"/>
</dbReference>
<dbReference type="AlphaFoldDB" id="A0A2P9HH99"/>
<accession>A0A2P9HH99</accession>
<evidence type="ECO:0000256" key="13">
    <source>
        <dbReference type="ARBA" id="ARBA00049229"/>
    </source>
</evidence>